<accession>A0A9D2TQE2</accession>
<reference evidence="1" key="2">
    <citation type="submission" date="2021-04" db="EMBL/GenBank/DDBJ databases">
        <authorList>
            <person name="Gilroy R."/>
        </authorList>
    </citation>
    <scope>NUCLEOTIDE SEQUENCE</scope>
    <source>
        <strain evidence="1">ChiHjej13B12-4958</strain>
    </source>
</reference>
<evidence type="ECO:0000313" key="2">
    <source>
        <dbReference type="Proteomes" id="UP000823858"/>
    </source>
</evidence>
<protein>
    <submittedName>
        <fullName evidence="1">Uncharacterized protein</fullName>
    </submittedName>
</protein>
<reference evidence="1" key="1">
    <citation type="journal article" date="2021" name="PeerJ">
        <title>Extensive microbial diversity within the chicken gut microbiome revealed by metagenomics and culture.</title>
        <authorList>
            <person name="Gilroy R."/>
            <person name="Ravi A."/>
            <person name="Getino M."/>
            <person name="Pursley I."/>
            <person name="Horton D.L."/>
            <person name="Alikhan N.F."/>
            <person name="Baker D."/>
            <person name="Gharbi K."/>
            <person name="Hall N."/>
            <person name="Watson M."/>
            <person name="Adriaenssens E.M."/>
            <person name="Foster-Nyarko E."/>
            <person name="Jarju S."/>
            <person name="Secka A."/>
            <person name="Antonio M."/>
            <person name="Oren A."/>
            <person name="Chaudhuri R.R."/>
            <person name="La Ragione R."/>
            <person name="Hildebrand F."/>
            <person name="Pallen M.J."/>
        </authorList>
    </citation>
    <scope>NUCLEOTIDE SEQUENCE</scope>
    <source>
        <strain evidence="1">ChiHjej13B12-4958</strain>
    </source>
</reference>
<dbReference type="EMBL" id="DWVP01000021">
    <property type="protein sequence ID" value="HJC85663.1"/>
    <property type="molecule type" value="Genomic_DNA"/>
</dbReference>
<organism evidence="1 2">
    <name type="scientific">Candidatus Corynebacterium faecigallinarum</name>
    <dbReference type="NCBI Taxonomy" id="2838528"/>
    <lineage>
        <taxon>Bacteria</taxon>
        <taxon>Bacillati</taxon>
        <taxon>Actinomycetota</taxon>
        <taxon>Actinomycetes</taxon>
        <taxon>Mycobacteriales</taxon>
        <taxon>Corynebacteriaceae</taxon>
        <taxon>Corynebacterium</taxon>
    </lineage>
</organism>
<dbReference type="Proteomes" id="UP000823858">
    <property type="component" value="Unassembled WGS sequence"/>
</dbReference>
<dbReference type="AlphaFoldDB" id="A0A9D2TQE2"/>
<gene>
    <name evidence="1" type="ORF">H9751_08980</name>
</gene>
<sequence>MAEHVFGIEPQEVRAVATAMAGESRALTSAASDIRDGLPPAASLPGGRAVAAAGTGAGRVGDAVAGEATVVEVVGRDLHSFVDAVLDAEAGATLAFAGGGPR</sequence>
<comment type="caution">
    <text evidence="1">The sequence shown here is derived from an EMBL/GenBank/DDBJ whole genome shotgun (WGS) entry which is preliminary data.</text>
</comment>
<name>A0A9D2TQE2_9CORY</name>
<proteinExistence type="predicted"/>
<evidence type="ECO:0000313" key="1">
    <source>
        <dbReference type="EMBL" id="HJC85663.1"/>
    </source>
</evidence>